<organism evidence="2 3">
    <name type="scientific">Petrolisthes cinctipes</name>
    <name type="common">Flat porcelain crab</name>
    <dbReference type="NCBI Taxonomy" id="88211"/>
    <lineage>
        <taxon>Eukaryota</taxon>
        <taxon>Metazoa</taxon>
        <taxon>Ecdysozoa</taxon>
        <taxon>Arthropoda</taxon>
        <taxon>Crustacea</taxon>
        <taxon>Multicrustacea</taxon>
        <taxon>Malacostraca</taxon>
        <taxon>Eumalacostraca</taxon>
        <taxon>Eucarida</taxon>
        <taxon>Decapoda</taxon>
        <taxon>Pleocyemata</taxon>
        <taxon>Anomura</taxon>
        <taxon>Galatheoidea</taxon>
        <taxon>Porcellanidae</taxon>
        <taxon>Petrolisthes</taxon>
    </lineage>
</organism>
<evidence type="ECO:0000313" key="3">
    <source>
        <dbReference type="Proteomes" id="UP001286313"/>
    </source>
</evidence>
<keyword evidence="3" id="KW-1185">Reference proteome</keyword>
<protein>
    <submittedName>
        <fullName evidence="2">Uncharacterized protein</fullName>
    </submittedName>
</protein>
<accession>A0AAE1FF57</accession>
<gene>
    <name evidence="2" type="ORF">Pcinc_022235</name>
</gene>
<name>A0AAE1FF57_PETCI</name>
<dbReference type="EMBL" id="JAWQEG010002329">
    <property type="protein sequence ID" value="KAK3872686.1"/>
    <property type="molecule type" value="Genomic_DNA"/>
</dbReference>
<sequence>MCYHRSSPAAAAPKKPYITAPLPFRPCTTEMSSASPQPPTPGKSPQLLNEDCGQPQPPKEDQFSTYLS</sequence>
<reference evidence="2" key="1">
    <citation type="submission" date="2023-10" db="EMBL/GenBank/DDBJ databases">
        <title>Genome assemblies of two species of porcelain crab, Petrolisthes cinctipes and Petrolisthes manimaculis (Anomura: Porcellanidae).</title>
        <authorList>
            <person name="Angst P."/>
        </authorList>
    </citation>
    <scope>NUCLEOTIDE SEQUENCE</scope>
    <source>
        <strain evidence="2">PB745_01</strain>
        <tissue evidence="2">Gill</tissue>
    </source>
</reference>
<feature type="region of interest" description="Disordered" evidence="1">
    <location>
        <begin position="1"/>
        <end position="68"/>
    </location>
</feature>
<comment type="caution">
    <text evidence="2">The sequence shown here is derived from an EMBL/GenBank/DDBJ whole genome shotgun (WGS) entry which is preliminary data.</text>
</comment>
<dbReference type="Proteomes" id="UP001286313">
    <property type="component" value="Unassembled WGS sequence"/>
</dbReference>
<proteinExistence type="predicted"/>
<dbReference type="AlphaFoldDB" id="A0AAE1FF57"/>
<evidence type="ECO:0000313" key="2">
    <source>
        <dbReference type="EMBL" id="KAK3872686.1"/>
    </source>
</evidence>
<evidence type="ECO:0000256" key="1">
    <source>
        <dbReference type="SAM" id="MobiDB-lite"/>
    </source>
</evidence>